<dbReference type="PANTHER" id="PTHR12992">
    <property type="entry name" value="NUDIX HYDROLASE"/>
    <property type="match status" value="1"/>
</dbReference>
<feature type="domain" description="Nudix hydrolase" evidence="8">
    <location>
        <begin position="25"/>
        <end position="159"/>
    </location>
</feature>
<dbReference type="PANTHER" id="PTHR12992:SF11">
    <property type="entry name" value="MITOCHONDRIAL COENZYME A DIPHOSPHATASE NUDT8"/>
    <property type="match status" value="1"/>
</dbReference>
<proteinExistence type="inferred from homology"/>
<dbReference type="PROSITE" id="PS01293">
    <property type="entry name" value="NUDIX_COA"/>
    <property type="match status" value="1"/>
</dbReference>
<keyword evidence="6" id="KW-0460">Magnesium</keyword>
<dbReference type="EC" id="3.6.1.55" evidence="9"/>
<reference evidence="10" key="1">
    <citation type="journal article" date="2019" name="Int. J. Syst. Evol. Microbiol.">
        <title>The Global Catalogue of Microorganisms (GCM) 10K type strain sequencing project: providing services to taxonomists for standard genome sequencing and annotation.</title>
        <authorList>
            <consortium name="The Broad Institute Genomics Platform"/>
            <consortium name="The Broad Institute Genome Sequencing Center for Infectious Disease"/>
            <person name="Wu L."/>
            <person name="Ma J."/>
        </authorList>
    </citation>
    <scope>NUCLEOTIDE SEQUENCE [LARGE SCALE GENOMIC DNA]</scope>
    <source>
        <strain evidence="10">DT28</strain>
    </source>
</reference>
<organism evidence="9 10">
    <name type="scientific">Rheinheimera marina</name>
    <dbReference type="NCBI Taxonomy" id="1774958"/>
    <lineage>
        <taxon>Bacteria</taxon>
        <taxon>Pseudomonadati</taxon>
        <taxon>Pseudomonadota</taxon>
        <taxon>Gammaproteobacteria</taxon>
        <taxon>Chromatiales</taxon>
        <taxon>Chromatiaceae</taxon>
        <taxon>Rheinheimera</taxon>
    </lineage>
</organism>
<dbReference type="CDD" id="cd03426">
    <property type="entry name" value="NUDIX_CoAse_Nudt7"/>
    <property type="match status" value="1"/>
</dbReference>
<dbReference type="InterPro" id="IPR015797">
    <property type="entry name" value="NUDIX_hydrolase-like_dom_sf"/>
</dbReference>
<keyword evidence="5 9" id="KW-0378">Hydrolase</keyword>
<dbReference type="PROSITE" id="PS00893">
    <property type="entry name" value="NUDIX_BOX"/>
    <property type="match status" value="1"/>
</dbReference>
<dbReference type="Gene3D" id="3.90.79.10">
    <property type="entry name" value="Nucleoside Triphosphate Pyrophosphohydrolase"/>
    <property type="match status" value="1"/>
</dbReference>
<keyword evidence="10" id="KW-1185">Reference proteome</keyword>
<comment type="similarity">
    <text evidence="3">Belongs to the Nudix hydrolase family. PCD1 subfamily.</text>
</comment>
<dbReference type="Pfam" id="PF00293">
    <property type="entry name" value="NUDIX"/>
    <property type="match status" value="1"/>
</dbReference>
<evidence type="ECO:0000256" key="7">
    <source>
        <dbReference type="ARBA" id="ARBA00023211"/>
    </source>
</evidence>
<keyword evidence="7" id="KW-0464">Manganese</keyword>
<dbReference type="InterPro" id="IPR045121">
    <property type="entry name" value="CoAse"/>
</dbReference>
<evidence type="ECO:0000313" key="10">
    <source>
        <dbReference type="Proteomes" id="UP001595962"/>
    </source>
</evidence>
<evidence type="ECO:0000259" key="8">
    <source>
        <dbReference type="PROSITE" id="PS51462"/>
    </source>
</evidence>
<protein>
    <submittedName>
        <fullName evidence="9">NUDIX hydrolase</fullName>
        <ecNumber evidence="9">3.6.1.55</ecNumber>
    </submittedName>
</protein>
<evidence type="ECO:0000256" key="1">
    <source>
        <dbReference type="ARBA" id="ARBA00001936"/>
    </source>
</evidence>
<dbReference type="InterPro" id="IPR000086">
    <property type="entry name" value="NUDIX_hydrolase_dom"/>
</dbReference>
<name>A0ABV9JQF0_9GAMM</name>
<accession>A0ABV9JQF0</accession>
<comment type="cofactor">
    <cofactor evidence="1">
        <name>Mn(2+)</name>
        <dbReference type="ChEBI" id="CHEBI:29035"/>
    </cofactor>
</comment>
<evidence type="ECO:0000313" key="9">
    <source>
        <dbReference type="EMBL" id="MFC4656369.1"/>
    </source>
</evidence>
<gene>
    <name evidence="9" type="ORF">ACFO3I_15235</name>
</gene>
<dbReference type="InterPro" id="IPR020084">
    <property type="entry name" value="NUDIX_hydrolase_CS"/>
</dbReference>
<dbReference type="GO" id="GO:0035539">
    <property type="term" value="F:8-oxo-7,8-dihydrodeoxyguanosine triphosphate pyrophosphatase activity"/>
    <property type="evidence" value="ECO:0007669"/>
    <property type="project" value="UniProtKB-EC"/>
</dbReference>
<comment type="cofactor">
    <cofactor evidence="2">
        <name>Mg(2+)</name>
        <dbReference type="ChEBI" id="CHEBI:18420"/>
    </cofactor>
</comment>
<evidence type="ECO:0000256" key="6">
    <source>
        <dbReference type="ARBA" id="ARBA00022842"/>
    </source>
</evidence>
<evidence type="ECO:0000256" key="3">
    <source>
        <dbReference type="ARBA" id="ARBA00006506"/>
    </source>
</evidence>
<dbReference type="SUPFAM" id="SSF55811">
    <property type="entry name" value="Nudix"/>
    <property type="match status" value="1"/>
</dbReference>
<dbReference type="Proteomes" id="UP001595962">
    <property type="component" value="Unassembled WGS sequence"/>
</dbReference>
<dbReference type="PROSITE" id="PS51462">
    <property type="entry name" value="NUDIX"/>
    <property type="match status" value="1"/>
</dbReference>
<keyword evidence="4" id="KW-0479">Metal-binding</keyword>
<dbReference type="EMBL" id="JBHSGB010000014">
    <property type="protein sequence ID" value="MFC4656369.1"/>
    <property type="molecule type" value="Genomic_DNA"/>
</dbReference>
<dbReference type="InterPro" id="IPR000059">
    <property type="entry name" value="NUDIX_hydrolase_NudL_CS"/>
</dbReference>
<evidence type="ECO:0000256" key="2">
    <source>
        <dbReference type="ARBA" id="ARBA00001946"/>
    </source>
</evidence>
<evidence type="ECO:0000256" key="5">
    <source>
        <dbReference type="ARBA" id="ARBA00022801"/>
    </source>
</evidence>
<dbReference type="RefSeq" id="WP_377335365.1">
    <property type="nucleotide sequence ID" value="NZ_JBHSGB010000014.1"/>
</dbReference>
<comment type="caution">
    <text evidence="9">The sequence shown here is derived from an EMBL/GenBank/DDBJ whole genome shotgun (WGS) entry which is preliminary data.</text>
</comment>
<evidence type="ECO:0000256" key="4">
    <source>
        <dbReference type="ARBA" id="ARBA00022723"/>
    </source>
</evidence>
<sequence length="213" mass="23913">MQWQQFYPRFLLQQAEPHQRLLPAQARASAVLVLLREGTEGLEVLLTERAAHLKHHPGQISFPGGRLEEGESSWQAAVRESFEEAGVLERNIKALGQLPDYVTGTGFFISPHLALLTNDQPLVLQADEVASAFWLPLAALTAPGALYSELRQFGPVLHRLYYFPYQHKLIWGATAAVLVNLLQHTTFLATPPNAVINTDQLQSGLQCWWLWLE</sequence>